<organism evidence="5 6">
    <name type="scientific">Oopsacas minuta</name>
    <dbReference type="NCBI Taxonomy" id="111878"/>
    <lineage>
        <taxon>Eukaryota</taxon>
        <taxon>Metazoa</taxon>
        <taxon>Porifera</taxon>
        <taxon>Hexactinellida</taxon>
        <taxon>Hexasterophora</taxon>
        <taxon>Lyssacinosida</taxon>
        <taxon>Leucopsacidae</taxon>
        <taxon>Oopsacas</taxon>
    </lineage>
</organism>
<feature type="compositionally biased region" description="Polar residues" evidence="2">
    <location>
        <begin position="48"/>
        <end position="59"/>
    </location>
</feature>
<proteinExistence type="predicted"/>
<dbReference type="GO" id="GO:0003723">
    <property type="term" value="F:RNA binding"/>
    <property type="evidence" value="ECO:0007669"/>
    <property type="project" value="UniProtKB-UniRule"/>
</dbReference>
<protein>
    <submittedName>
        <fullName evidence="5">Tudor and KH domain containing protein TDRD2/TDRKH</fullName>
    </submittedName>
</protein>
<dbReference type="InterPro" id="IPR002999">
    <property type="entry name" value="Tudor"/>
</dbReference>
<dbReference type="PROSITE" id="PS50084">
    <property type="entry name" value="KH_TYPE_1"/>
    <property type="match status" value="2"/>
</dbReference>
<dbReference type="PROSITE" id="PS50304">
    <property type="entry name" value="TUDOR"/>
    <property type="match status" value="1"/>
</dbReference>
<dbReference type="InterPro" id="IPR035437">
    <property type="entry name" value="SNase_OB-fold_sf"/>
</dbReference>
<feature type="region of interest" description="Disordered" evidence="2">
    <location>
        <begin position="37"/>
        <end position="59"/>
    </location>
</feature>
<dbReference type="InterPro" id="IPR050621">
    <property type="entry name" value="Tudor_domain_containing"/>
</dbReference>
<dbReference type="GO" id="GO:0005739">
    <property type="term" value="C:mitochondrion"/>
    <property type="evidence" value="ECO:0007669"/>
    <property type="project" value="UniProtKB-ARBA"/>
</dbReference>
<dbReference type="SMART" id="SM00322">
    <property type="entry name" value="KH"/>
    <property type="match status" value="2"/>
</dbReference>
<evidence type="ECO:0000259" key="4">
    <source>
        <dbReference type="PROSITE" id="PS50304"/>
    </source>
</evidence>
<dbReference type="SUPFAM" id="SSF63748">
    <property type="entry name" value="Tudor/PWWP/MBT"/>
    <property type="match status" value="1"/>
</dbReference>
<dbReference type="EMBL" id="JAKMXF010000298">
    <property type="protein sequence ID" value="KAI6652623.1"/>
    <property type="molecule type" value="Genomic_DNA"/>
</dbReference>
<name>A0AAV7JUK0_9METZ</name>
<dbReference type="Gene3D" id="2.40.50.90">
    <property type="match status" value="1"/>
</dbReference>
<evidence type="ECO:0000256" key="2">
    <source>
        <dbReference type="SAM" id="MobiDB-lite"/>
    </source>
</evidence>
<dbReference type="CDD" id="cd22396">
    <property type="entry name" value="KH-I_FUBP_rpt1"/>
    <property type="match status" value="1"/>
</dbReference>
<dbReference type="PANTHER" id="PTHR22948">
    <property type="entry name" value="TUDOR DOMAIN CONTAINING PROTEIN"/>
    <property type="match status" value="1"/>
</dbReference>
<dbReference type="AlphaFoldDB" id="A0AAV7JUK0"/>
<keyword evidence="3" id="KW-0472">Membrane</keyword>
<dbReference type="Proteomes" id="UP001165289">
    <property type="component" value="Unassembled WGS sequence"/>
</dbReference>
<dbReference type="InterPro" id="IPR036612">
    <property type="entry name" value="KH_dom_type_1_sf"/>
</dbReference>
<dbReference type="InterPro" id="IPR004087">
    <property type="entry name" value="KH_dom"/>
</dbReference>
<evidence type="ECO:0000256" key="3">
    <source>
        <dbReference type="SAM" id="Phobius"/>
    </source>
</evidence>
<evidence type="ECO:0000313" key="5">
    <source>
        <dbReference type="EMBL" id="KAI6652623.1"/>
    </source>
</evidence>
<evidence type="ECO:0000313" key="6">
    <source>
        <dbReference type="Proteomes" id="UP001165289"/>
    </source>
</evidence>
<dbReference type="GO" id="GO:0030719">
    <property type="term" value="P:P granule organization"/>
    <property type="evidence" value="ECO:0007669"/>
    <property type="project" value="TreeGrafter"/>
</dbReference>
<keyword evidence="3" id="KW-1133">Transmembrane helix</keyword>
<keyword evidence="6" id="KW-1185">Reference proteome</keyword>
<gene>
    <name evidence="5" type="ORF">LOD99_4408</name>
</gene>
<evidence type="ECO:0000256" key="1">
    <source>
        <dbReference type="PROSITE-ProRule" id="PRU00117"/>
    </source>
</evidence>
<dbReference type="SUPFAM" id="SSF54791">
    <property type="entry name" value="Eukaryotic type KH-domain (KH-domain type I)"/>
    <property type="match status" value="2"/>
</dbReference>
<keyword evidence="1" id="KW-0694">RNA-binding</keyword>
<reference evidence="5 6" key="1">
    <citation type="journal article" date="2023" name="BMC Biol.">
        <title>The compact genome of the sponge Oopsacas minuta (Hexactinellida) is lacking key metazoan core genes.</title>
        <authorList>
            <person name="Santini S."/>
            <person name="Schenkelaars Q."/>
            <person name="Jourda C."/>
            <person name="Duchesne M."/>
            <person name="Belahbib H."/>
            <person name="Rocher C."/>
            <person name="Selva M."/>
            <person name="Riesgo A."/>
            <person name="Vervoort M."/>
            <person name="Leys S.P."/>
            <person name="Kodjabachian L."/>
            <person name="Le Bivic A."/>
            <person name="Borchiellini C."/>
            <person name="Claverie J.M."/>
            <person name="Renard E."/>
        </authorList>
    </citation>
    <scope>NUCLEOTIDE SEQUENCE [LARGE SCALE GENOMIC DNA]</scope>
    <source>
        <strain evidence="5">SPO-2</strain>
    </source>
</reference>
<dbReference type="Gene3D" id="2.30.30.140">
    <property type="match status" value="1"/>
</dbReference>
<dbReference type="PANTHER" id="PTHR22948:SF29">
    <property type="entry name" value="FI02030P-RELATED"/>
    <property type="match status" value="1"/>
</dbReference>
<dbReference type="GO" id="GO:0007283">
    <property type="term" value="P:spermatogenesis"/>
    <property type="evidence" value="ECO:0007669"/>
    <property type="project" value="TreeGrafter"/>
</dbReference>
<dbReference type="SMART" id="SM00333">
    <property type="entry name" value="TUDOR"/>
    <property type="match status" value="1"/>
</dbReference>
<accession>A0AAV7JUK0</accession>
<dbReference type="Pfam" id="PF00567">
    <property type="entry name" value="TUDOR"/>
    <property type="match status" value="1"/>
</dbReference>
<feature type="compositionally biased region" description="Basic and acidic residues" evidence="2">
    <location>
        <begin position="37"/>
        <end position="47"/>
    </location>
</feature>
<comment type="caution">
    <text evidence="5">The sequence shown here is derived from an EMBL/GenBank/DDBJ whole genome shotgun (WGS) entry which is preliminary data.</text>
</comment>
<keyword evidence="3" id="KW-0812">Transmembrane</keyword>
<feature type="domain" description="Tudor" evidence="4">
    <location>
        <begin position="458"/>
        <end position="516"/>
    </location>
</feature>
<dbReference type="GO" id="GO:0043186">
    <property type="term" value="C:P granule"/>
    <property type="evidence" value="ECO:0007669"/>
    <property type="project" value="TreeGrafter"/>
</dbReference>
<feature type="transmembrane region" description="Helical" evidence="3">
    <location>
        <begin position="7"/>
        <end position="25"/>
    </location>
</feature>
<sequence length="611" mass="70044">MYRWLRISLITVATIIPISMVIFLTKRLFSQSDTNDRITHTSTRTDSRNTNQTSRNSPQIIHNYNANVVEFNIDQRNIGFIIGKGGEKIKRIQNEANVRINFRDRVIMPTSPESPANNFDRIAVISGRPECTQLAKSMIEKMLQEKFSDERAMEVRIQIPDWICGRVIGHRGQNIRSMQASSGARIVIENPPSNVQPRQLRNCTISGSPDQIRTANELIEYIVERETKARAQRSASSSFYGKSRNISASSYLSSPTRDRSNRMHYLTNSDLRTDIDPLDSPIKTTPFKKLISLEQRVYLMYFCQQVQTHLQTLPLNQEFFTAYVSTVDRNAFIWIQLLDNIAMELQNLIDKMTLYYAELSLENTTEFTDIAMRTDNLPAFDTESVDESVDIAIADKRKLSLETTNSSPDTSEREQIQLQTNYDTICDSDNSTGSYSESPSELIECAITPNKSSITISNFHPGMLVAAPYIDDDKYYRAIIDKLDENSAHIYFVDFGDYDICKLSLLHNLKEEFKFLPFQAILCQLNDIEVGPNGLSEKAFDRLQELTYCAQWKRICVLPSKNTDQHIHDSCIRQCPRVTLIDTNSEHDININQSLIQEHLVTKAEYQHTFN</sequence>
<dbReference type="InterPro" id="IPR004088">
    <property type="entry name" value="KH_dom_type_1"/>
</dbReference>
<dbReference type="Gene3D" id="3.30.1370.10">
    <property type="entry name" value="K Homology domain, type 1"/>
    <property type="match status" value="2"/>
</dbReference>
<dbReference type="Pfam" id="PF00013">
    <property type="entry name" value="KH_1"/>
    <property type="match status" value="2"/>
</dbReference>